<evidence type="ECO:0000313" key="3">
    <source>
        <dbReference type="EMBL" id="MBB6451117.1"/>
    </source>
</evidence>
<organism evidence="3 4">
    <name type="scientific">Geomicrobium halophilum</name>
    <dbReference type="NCBI Taxonomy" id="549000"/>
    <lineage>
        <taxon>Bacteria</taxon>
        <taxon>Bacillati</taxon>
        <taxon>Bacillota</taxon>
        <taxon>Bacilli</taxon>
        <taxon>Bacillales</taxon>
        <taxon>Geomicrobium</taxon>
    </lineage>
</organism>
<accession>A0A841PQH5</accession>
<dbReference type="AlphaFoldDB" id="A0A841PQH5"/>
<protein>
    <submittedName>
        <fullName evidence="3">Fructose-6-phosphate aldolase 2</fullName>
        <ecNumber evidence="3">4.1.2.-</ecNumber>
    </submittedName>
</protein>
<dbReference type="EMBL" id="JACHHJ010000005">
    <property type="protein sequence ID" value="MBB6451117.1"/>
    <property type="molecule type" value="Genomic_DNA"/>
</dbReference>
<sequence length="227" mass="25446">MRVALLIDSADAEKYKDLSAWLPIDGVTTNPSILASNQNVSAEEQIKKLDQILNDKQTLHVQVVSENAEAMVVEGKRIYSAFDREVIIKVPVSKEGFKAIKSFYEKGIRTTATGIFTIQQAFLASKAGASFVAPYVNRIDDQHGDSREVLERIMHLFHLYQMPTRVIAASFKNVRQAEEAMLAGVHELTIAPDIFEKLIMHQGTTDSIKQFTQHFEGAFGQDKVMFN</sequence>
<dbReference type="InterPro" id="IPR018225">
    <property type="entry name" value="Transaldolase_AS"/>
</dbReference>
<dbReference type="InterPro" id="IPR001585">
    <property type="entry name" value="TAL/FSA"/>
</dbReference>
<dbReference type="Gene3D" id="3.20.20.70">
    <property type="entry name" value="Aldolase class I"/>
    <property type="match status" value="1"/>
</dbReference>
<keyword evidence="2" id="KW-0704">Schiff base</keyword>
<dbReference type="PANTHER" id="PTHR10683">
    <property type="entry name" value="TRANSALDOLASE"/>
    <property type="match status" value="1"/>
</dbReference>
<dbReference type="GO" id="GO:0005737">
    <property type="term" value="C:cytoplasm"/>
    <property type="evidence" value="ECO:0007669"/>
    <property type="project" value="UniProtKB-SubCell"/>
</dbReference>
<comment type="subcellular location">
    <subcellularLocation>
        <location evidence="1">Cytoplasm</location>
    </subcellularLocation>
</comment>
<dbReference type="Proteomes" id="UP000568839">
    <property type="component" value="Unassembled WGS sequence"/>
</dbReference>
<dbReference type="SUPFAM" id="SSF51569">
    <property type="entry name" value="Aldolase"/>
    <property type="match status" value="1"/>
</dbReference>
<evidence type="ECO:0000313" key="4">
    <source>
        <dbReference type="Proteomes" id="UP000568839"/>
    </source>
</evidence>
<keyword evidence="3" id="KW-0456">Lyase</keyword>
<dbReference type="PROSITE" id="PS01054">
    <property type="entry name" value="TRANSALDOLASE_1"/>
    <property type="match status" value="1"/>
</dbReference>
<dbReference type="PANTHER" id="PTHR10683:SF36">
    <property type="entry name" value="TRANSALDOLASE"/>
    <property type="match status" value="1"/>
</dbReference>
<dbReference type="CDD" id="cd00956">
    <property type="entry name" value="Transaldolase_FSA"/>
    <property type="match status" value="1"/>
</dbReference>
<dbReference type="GO" id="GO:0016832">
    <property type="term" value="F:aldehyde-lyase activity"/>
    <property type="evidence" value="ECO:0007669"/>
    <property type="project" value="InterPro"/>
</dbReference>
<proteinExistence type="predicted"/>
<name>A0A841PQH5_9BACL</name>
<dbReference type="RefSeq" id="WP_184405190.1">
    <property type="nucleotide sequence ID" value="NZ_JACHHJ010000005.1"/>
</dbReference>
<evidence type="ECO:0000256" key="1">
    <source>
        <dbReference type="ARBA" id="ARBA00004496"/>
    </source>
</evidence>
<dbReference type="Pfam" id="PF00923">
    <property type="entry name" value="TAL_FSA"/>
    <property type="match status" value="1"/>
</dbReference>
<dbReference type="EC" id="4.1.2.-" evidence="3"/>
<evidence type="ECO:0000256" key="2">
    <source>
        <dbReference type="ARBA" id="ARBA00023270"/>
    </source>
</evidence>
<dbReference type="InterPro" id="IPR013785">
    <property type="entry name" value="Aldolase_TIM"/>
</dbReference>
<keyword evidence="4" id="KW-1185">Reference proteome</keyword>
<comment type="caution">
    <text evidence="3">The sequence shown here is derived from an EMBL/GenBank/DDBJ whole genome shotgun (WGS) entry which is preliminary data.</text>
</comment>
<gene>
    <name evidence="3" type="ORF">HNR44_003111</name>
</gene>
<dbReference type="InterPro" id="IPR033919">
    <property type="entry name" value="TSA/FSA_arc/bac"/>
</dbReference>
<dbReference type="GO" id="GO:0005975">
    <property type="term" value="P:carbohydrate metabolic process"/>
    <property type="evidence" value="ECO:0007669"/>
    <property type="project" value="InterPro"/>
</dbReference>
<reference evidence="3 4" key="1">
    <citation type="submission" date="2020-08" db="EMBL/GenBank/DDBJ databases">
        <title>Genomic Encyclopedia of Type Strains, Phase IV (KMG-IV): sequencing the most valuable type-strain genomes for metagenomic binning, comparative biology and taxonomic classification.</title>
        <authorList>
            <person name="Goeker M."/>
        </authorList>
    </citation>
    <scope>NUCLEOTIDE SEQUENCE [LARGE SCALE GENOMIC DNA]</scope>
    <source>
        <strain evidence="3 4">DSM 21769</strain>
    </source>
</reference>